<reference evidence="3" key="2">
    <citation type="submission" date="2021-04" db="EMBL/GenBank/DDBJ databases">
        <authorList>
            <person name="Gilroy R."/>
        </authorList>
    </citation>
    <scope>NUCLEOTIDE SEQUENCE</scope>
    <source>
        <strain evidence="3">ChiHjej13B12-24818</strain>
    </source>
</reference>
<proteinExistence type="predicted"/>
<feature type="region of interest" description="Disordered" evidence="1">
    <location>
        <begin position="151"/>
        <end position="170"/>
    </location>
</feature>
<comment type="caution">
    <text evidence="3">The sequence shown here is derived from an EMBL/GenBank/DDBJ whole genome shotgun (WGS) entry which is preliminary data.</text>
</comment>
<name>A0A9D2LFM2_9MICO</name>
<organism evidence="3 4">
    <name type="scientific">Candidatus Brachybacterium merdavium</name>
    <dbReference type="NCBI Taxonomy" id="2838513"/>
    <lineage>
        <taxon>Bacteria</taxon>
        <taxon>Bacillati</taxon>
        <taxon>Actinomycetota</taxon>
        <taxon>Actinomycetes</taxon>
        <taxon>Micrococcales</taxon>
        <taxon>Dermabacteraceae</taxon>
        <taxon>Brachybacterium</taxon>
    </lineage>
</organism>
<accession>A0A9D2LFM2</accession>
<feature type="transmembrane region" description="Helical" evidence="2">
    <location>
        <begin position="95"/>
        <end position="113"/>
    </location>
</feature>
<keyword evidence="2" id="KW-0472">Membrane</keyword>
<keyword evidence="2" id="KW-0812">Transmembrane</keyword>
<evidence type="ECO:0000256" key="2">
    <source>
        <dbReference type="SAM" id="Phobius"/>
    </source>
</evidence>
<evidence type="ECO:0000256" key="1">
    <source>
        <dbReference type="SAM" id="MobiDB-lite"/>
    </source>
</evidence>
<feature type="transmembrane region" description="Helical" evidence="2">
    <location>
        <begin position="21"/>
        <end position="43"/>
    </location>
</feature>
<dbReference type="Proteomes" id="UP000823823">
    <property type="component" value="Unassembled WGS sequence"/>
</dbReference>
<keyword evidence="2" id="KW-1133">Transmembrane helix</keyword>
<sequence length="170" mass="17877">MNTTDPDHAAAAPAPAERRRAAVQIAALGYGIVFVLVGIAGFIPGVTTNVGSIQLGGHHSEAILIGLFQVSILHNIVHLLYGVAGIALASRPASARLFMLIGGALYLVLWVYGLAIDKESMANFVPLNSADDWLHFVLGVSMMGLSLLPRHRPPESTGRAHHRSTGAADA</sequence>
<evidence type="ECO:0000313" key="3">
    <source>
        <dbReference type="EMBL" id="HJB11724.1"/>
    </source>
</evidence>
<dbReference type="Pfam" id="PF14325">
    <property type="entry name" value="DUF4383"/>
    <property type="match status" value="1"/>
</dbReference>
<reference evidence="3" key="1">
    <citation type="journal article" date="2021" name="PeerJ">
        <title>Extensive microbial diversity within the chicken gut microbiome revealed by metagenomics and culture.</title>
        <authorList>
            <person name="Gilroy R."/>
            <person name="Ravi A."/>
            <person name="Getino M."/>
            <person name="Pursley I."/>
            <person name="Horton D.L."/>
            <person name="Alikhan N.F."/>
            <person name="Baker D."/>
            <person name="Gharbi K."/>
            <person name="Hall N."/>
            <person name="Watson M."/>
            <person name="Adriaenssens E.M."/>
            <person name="Foster-Nyarko E."/>
            <person name="Jarju S."/>
            <person name="Secka A."/>
            <person name="Antonio M."/>
            <person name="Oren A."/>
            <person name="Chaudhuri R.R."/>
            <person name="La Ragione R."/>
            <person name="Hildebrand F."/>
            <person name="Pallen M.J."/>
        </authorList>
    </citation>
    <scope>NUCLEOTIDE SEQUENCE</scope>
    <source>
        <strain evidence="3">ChiHjej13B12-24818</strain>
    </source>
</reference>
<feature type="transmembrane region" description="Helical" evidence="2">
    <location>
        <begin position="63"/>
        <end position="88"/>
    </location>
</feature>
<evidence type="ECO:0000313" key="4">
    <source>
        <dbReference type="Proteomes" id="UP000823823"/>
    </source>
</evidence>
<protein>
    <submittedName>
        <fullName evidence="3">DUF4383 domain-containing protein</fullName>
    </submittedName>
</protein>
<dbReference type="AlphaFoldDB" id="A0A9D2LFM2"/>
<gene>
    <name evidence="3" type="ORF">H9786_14590</name>
</gene>
<dbReference type="EMBL" id="DWZH01000112">
    <property type="protein sequence ID" value="HJB11724.1"/>
    <property type="molecule type" value="Genomic_DNA"/>
</dbReference>